<feature type="domain" description="AAA+ ATPase" evidence="2">
    <location>
        <begin position="331"/>
        <end position="523"/>
    </location>
</feature>
<protein>
    <submittedName>
        <fullName evidence="3">AAA family ATPase</fullName>
    </submittedName>
</protein>
<dbReference type="EMBL" id="JAKRKC020000002">
    <property type="protein sequence ID" value="MCK2219219.1"/>
    <property type="molecule type" value="Genomic_DNA"/>
</dbReference>
<dbReference type="SUPFAM" id="SSF52540">
    <property type="entry name" value="P-loop containing nucleoside triphosphate hydrolases"/>
    <property type="match status" value="1"/>
</dbReference>
<accession>A0ABT0G3N2</accession>
<keyword evidence="4" id="KW-1185">Reference proteome</keyword>
<feature type="region of interest" description="Disordered" evidence="1">
    <location>
        <begin position="608"/>
        <end position="631"/>
    </location>
</feature>
<evidence type="ECO:0000259" key="2">
    <source>
        <dbReference type="SMART" id="SM00382"/>
    </source>
</evidence>
<reference evidence="3 4" key="1">
    <citation type="submission" date="2022-04" db="EMBL/GenBank/DDBJ databases">
        <title>Genome draft of Actinomadura sp. ATCC 31491.</title>
        <authorList>
            <person name="Shi X."/>
            <person name="Du Y."/>
        </authorList>
    </citation>
    <scope>NUCLEOTIDE SEQUENCE [LARGE SCALE GENOMIC DNA]</scope>
    <source>
        <strain evidence="3 4">ATCC 31491</strain>
    </source>
</reference>
<dbReference type="Proteomes" id="UP001317259">
    <property type="component" value="Unassembled WGS sequence"/>
</dbReference>
<evidence type="ECO:0000256" key="1">
    <source>
        <dbReference type="SAM" id="MobiDB-lite"/>
    </source>
</evidence>
<dbReference type="SMART" id="SM00382">
    <property type="entry name" value="AAA"/>
    <property type="match status" value="1"/>
</dbReference>
<proteinExistence type="predicted"/>
<dbReference type="InterPro" id="IPR003593">
    <property type="entry name" value="AAA+_ATPase"/>
</dbReference>
<sequence>MIETPSYADALRILGCKDGRLAKVIGFAAAAERSGWPLAGAGQLVMGVADMRASVVRYGEDVVGRLPELRGGVDRHTRTQRLAAAHAVIVVSAYFEALGEAKLPFTLEQLDRTDRISRGVPTPERFARLMAALMLERLPTPEPHLPYGETRQAVERAYLRMSEAVAEYAAGLPVWDELSHDDQLLLPRMLAEGPPAHALRGYDENYRSLSLDSHEFGVRSLVTERPQPATALSRVAWLLAELAPPRVGDRPMVHLARMAANLLDQPLLLAGKLPEDVYLPLLGEGYLTPRCRVAELTRDASPALDGWWEDQRLLPDTEAFLVGHLTSLRATQAPLLVLGDPGSGKTKLTEVLAARLARSEFLPIRVDLQGVPPRAEVTEQVEQAIATVLEERVPYGDLVEAAGGALPVILLDGLDELLLGGAGRYDYLARVQEFQRREAGLGRPAVVIVTSRTVVSERLRFPEGLLALRLEPFEDDQVRQWLEIWDQANRALLARRDLRPLPAEAALAHGAMARRPLLLLLLALYDAAGNALQHDDPQRGGGVPLKHSRLYEVLLRDFTERETGGARRVLIDQELVLLGAAALSMLARGRQIITDAALARDLPALCHGGEDDPADPAGPPGGGPADDGEDRTDWARKATERFFFVRRGGHAFLHATFGEFLVAWLAVYALRDLDRRRRHAGDEPLALVQSVDDDLLYAVTSHSCLAEREPIVGFVAELLDDVPAGVRARCVEQLSGLLRRSLHERGRRHFTGFRPVRHTLTRRLAAYSANLALLIVAAADEPVRVSALLPGPDALERWSSFTHLWKGQLGEEGWTGLVAALSARRVVEDGVEDVILGAEDPTGMGDAVVAVATGQGPRHRRLLDLLLRALGEGRALPFRDRAAILEELVRTAAVRSPAMYQALGALWAEGGADHARLRPLLRAMLADPRDRRATWELLVKAGIPETALWEIQQSGD</sequence>
<dbReference type="RefSeq" id="WP_242375073.1">
    <property type="nucleotide sequence ID" value="NZ_JAKRKC020000002.1"/>
</dbReference>
<name>A0ABT0G3N2_9ACTN</name>
<dbReference type="Pfam" id="PF22738">
    <property type="entry name" value="NNH7"/>
    <property type="match status" value="1"/>
</dbReference>
<dbReference type="InterPro" id="IPR054567">
    <property type="entry name" value="NNH7"/>
</dbReference>
<comment type="caution">
    <text evidence="3">The sequence shown here is derived from an EMBL/GenBank/DDBJ whole genome shotgun (WGS) entry which is preliminary data.</text>
</comment>
<gene>
    <name evidence="3" type="ORF">MF672_036310</name>
</gene>
<dbReference type="InterPro" id="IPR027417">
    <property type="entry name" value="P-loop_NTPase"/>
</dbReference>
<evidence type="ECO:0000313" key="4">
    <source>
        <dbReference type="Proteomes" id="UP001317259"/>
    </source>
</evidence>
<evidence type="ECO:0000313" key="3">
    <source>
        <dbReference type="EMBL" id="MCK2219219.1"/>
    </source>
</evidence>
<dbReference type="Gene3D" id="3.40.50.300">
    <property type="entry name" value="P-loop containing nucleotide triphosphate hydrolases"/>
    <property type="match status" value="1"/>
</dbReference>
<organism evidence="3 4">
    <name type="scientific">Actinomadura luzonensis</name>
    <dbReference type="NCBI Taxonomy" id="2805427"/>
    <lineage>
        <taxon>Bacteria</taxon>
        <taxon>Bacillati</taxon>
        <taxon>Actinomycetota</taxon>
        <taxon>Actinomycetes</taxon>
        <taxon>Streptosporangiales</taxon>
        <taxon>Thermomonosporaceae</taxon>
        <taxon>Actinomadura</taxon>
    </lineage>
</organism>